<dbReference type="Pfam" id="PF13692">
    <property type="entry name" value="Glyco_trans_1_4"/>
    <property type="match status" value="1"/>
</dbReference>
<dbReference type="CDD" id="cd03798">
    <property type="entry name" value="GT4_WlbH-like"/>
    <property type="match status" value="1"/>
</dbReference>
<dbReference type="OrthoDB" id="258796at2"/>
<dbReference type="GO" id="GO:0016757">
    <property type="term" value="F:glycosyltransferase activity"/>
    <property type="evidence" value="ECO:0007669"/>
    <property type="project" value="TreeGrafter"/>
</dbReference>
<dbReference type="SUPFAM" id="SSF53756">
    <property type="entry name" value="UDP-Glycosyltransferase/glycogen phosphorylase"/>
    <property type="match status" value="1"/>
</dbReference>
<feature type="domain" description="Glycosyltransferase subfamily 4-like N-terminal" evidence="1">
    <location>
        <begin position="24"/>
        <end position="203"/>
    </location>
</feature>
<dbReference type="KEGG" id="slim:SCL_1710"/>
<dbReference type="PANTHER" id="PTHR45947">
    <property type="entry name" value="SULFOQUINOVOSYL TRANSFERASE SQD2"/>
    <property type="match status" value="1"/>
</dbReference>
<dbReference type="InParanoid" id="A0A1B4XGW2"/>
<accession>A0A1B4XGW2</accession>
<dbReference type="Pfam" id="PF13439">
    <property type="entry name" value="Glyco_transf_4"/>
    <property type="match status" value="1"/>
</dbReference>
<dbReference type="RefSeq" id="WP_096360806.1">
    <property type="nucleotide sequence ID" value="NZ_AP014879.1"/>
</dbReference>
<evidence type="ECO:0000313" key="3">
    <source>
        <dbReference type="Proteomes" id="UP000243180"/>
    </source>
</evidence>
<dbReference type="InterPro" id="IPR050194">
    <property type="entry name" value="Glycosyltransferase_grp1"/>
</dbReference>
<gene>
    <name evidence="2" type="ORF">SCL_1710</name>
</gene>
<keyword evidence="3" id="KW-1185">Reference proteome</keyword>
<protein>
    <submittedName>
        <fullName evidence="2">Glycosyltransferase</fullName>
    </submittedName>
</protein>
<proteinExistence type="predicted"/>
<dbReference type="Gene3D" id="3.40.50.2000">
    <property type="entry name" value="Glycogen Phosphorylase B"/>
    <property type="match status" value="2"/>
</dbReference>
<dbReference type="EMBL" id="AP014879">
    <property type="protein sequence ID" value="BAV34013.1"/>
    <property type="molecule type" value="Genomic_DNA"/>
</dbReference>
<dbReference type="PANTHER" id="PTHR45947:SF15">
    <property type="entry name" value="TEICHURONIC ACID BIOSYNTHESIS GLYCOSYLTRANSFERASE TUAC-RELATED"/>
    <property type="match status" value="1"/>
</dbReference>
<name>A0A1B4XGW2_9GAMM</name>
<keyword evidence="2" id="KW-0808">Transferase</keyword>
<evidence type="ECO:0000313" key="2">
    <source>
        <dbReference type="EMBL" id="BAV34013.1"/>
    </source>
</evidence>
<sequence>MAARLNVLLISNLFPTPVDPIRGVFTCQLAKRLKAICDVTVVCPLPWFPSWARGKMFEKWAEFSRVPGLYEWQGFTVHSPKYPMIPRMSEAAHAALMFPSLYRTVKRLHRLRRFDVVNTHWLYPDGVAAAWCAQLLGLPHVVTALGCDANLFMTQGHKRFQIERAIRKAEGVTVVSEALRQFLVEQGFGDKPIDVIPNGVDAELFRPRDKAECARQLGIVSRGKTVVFVGQLLEVKGIIYLIEAVERLVAGGKDVFVYMVGEGSGRPVYEAEVARRGLSGRIQFVGNRPHSEIAVWMGAGDVFCLPSIREGFPNVVLEALFSGRPVVASRVGGIPEMVNTNNGYLVESGNAAALADALGEALEKTWDANAILATVSHLSWERAGQHYLLSLEAAMKKRGGNP</sequence>
<organism evidence="2 3">
    <name type="scientific">Sulfuricaulis limicola</name>
    <dbReference type="NCBI Taxonomy" id="1620215"/>
    <lineage>
        <taxon>Bacteria</taxon>
        <taxon>Pseudomonadati</taxon>
        <taxon>Pseudomonadota</taxon>
        <taxon>Gammaproteobacteria</taxon>
        <taxon>Acidiferrobacterales</taxon>
        <taxon>Acidiferrobacteraceae</taxon>
        <taxon>Sulfuricaulis</taxon>
    </lineage>
</organism>
<dbReference type="InterPro" id="IPR028098">
    <property type="entry name" value="Glyco_trans_4-like_N"/>
</dbReference>
<dbReference type="FunCoup" id="A0A1B4XGW2">
    <property type="interactions" value="254"/>
</dbReference>
<evidence type="ECO:0000259" key="1">
    <source>
        <dbReference type="Pfam" id="PF13439"/>
    </source>
</evidence>
<reference evidence="2 3" key="1">
    <citation type="submission" date="2015-05" db="EMBL/GenBank/DDBJ databases">
        <title>Complete genome sequence of a sulfur-oxidizing gammaproteobacterium strain HA5.</title>
        <authorList>
            <person name="Miura A."/>
            <person name="Kojima H."/>
            <person name="Fukui M."/>
        </authorList>
    </citation>
    <scope>NUCLEOTIDE SEQUENCE [LARGE SCALE GENOMIC DNA]</scope>
    <source>
        <strain evidence="2 3">HA5</strain>
    </source>
</reference>
<dbReference type="AlphaFoldDB" id="A0A1B4XGW2"/>
<dbReference type="Proteomes" id="UP000243180">
    <property type="component" value="Chromosome"/>
</dbReference>